<protein>
    <recommendedName>
        <fullName evidence="4 10">U3 small nucleolar RNA-associated protein 10</fullName>
    </recommendedName>
</protein>
<evidence type="ECO:0000259" key="12">
    <source>
        <dbReference type="SMART" id="SM01036"/>
    </source>
</evidence>
<dbReference type="InterPro" id="IPR016024">
    <property type="entry name" value="ARM-type_fold"/>
</dbReference>
<dbReference type="SUPFAM" id="SSF48371">
    <property type="entry name" value="ARM repeat"/>
    <property type="match status" value="2"/>
</dbReference>
<dbReference type="GO" id="GO:0032040">
    <property type="term" value="C:small-subunit processome"/>
    <property type="evidence" value="ECO:0007669"/>
    <property type="project" value="TreeGrafter"/>
</dbReference>
<dbReference type="InterPro" id="IPR011989">
    <property type="entry name" value="ARM-like"/>
</dbReference>
<proteinExistence type="inferred from homology"/>
<dbReference type="GO" id="GO:0034455">
    <property type="term" value="C:t-UTP complex"/>
    <property type="evidence" value="ECO:0007669"/>
    <property type="project" value="TreeGrafter"/>
</dbReference>
<evidence type="ECO:0000313" key="14">
    <source>
        <dbReference type="Proteomes" id="UP000799441"/>
    </source>
</evidence>
<dbReference type="InterPro" id="IPR022125">
    <property type="entry name" value="U3snoRNP10_N"/>
</dbReference>
<feature type="compositionally biased region" description="Polar residues" evidence="11">
    <location>
        <begin position="861"/>
        <end position="870"/>
    </location>
</feature>
<comment type="subcellular location">
    <subcellularLocation>
        <location evidence="1 10">Nucleus</location>
        <location evidence="1 10">Nucleolus</location>
    </subcellularLocation>
</comment>
<accession>A0A9P4US10</accession>
<feature type="domain" description="BP28 C-terminal" evidence="12">
    <location>
        <begin position="1511"/>
        <end position="1663"/>
    </location>
</feature>
<dbReference type="GO" id="GO:0000462">
    <property type="term" value="P:maturation of SSU-rRNA from tricistronic rRNA transcript (SSU-rRNA, 5.8S rRNA, LSU-rRNA)"/>
    <property type="evidence" value="ECO:0007669"/>
    <property type="project" value="TreeGrafter"/>
</dbReference>
<dbReference type="SMART" id="SM01036">
    <property type="entry name" value="BP28CT"/>
    <property type="match status" value="1"/>
</dbReference>
<dbReference type="Pfam" id="PF08146">
    <property type="entry name" value="BP28CT"/>
    <property type="match status" value="1"/>
</dbReference>
<dbReference type="OrthoDB" id="31183at2759"/>
<evidence type="ECO:0000256" key="10">
    <source>
        <dbReference type="RuleBase" id="RU367065"/>
    </source>
</evidence>
<dbReference type="Pfam" id="PF23243">
    <property type="entry name" value="HEAT_HEATR1"/>
    <property type="match status" value="1"/>
</dbReference>
<evidence type="ECO:0000256" key="3">
    <source>
        <dbReference type="ARBA" id="ARBA00011399"/>
    </source>
</evidence>
<evidence type="ECO:0000313" key="13">
    <source>
        <dbReference type="EMBL" id="KAF2726237.1"/>
    </source>
</evidence>
<dbReference type="Proteomes" id="UP000799441">
    <property type="component" value="Unassembled WGS sequence"/>
</dbReference>
<sequence length="1800" mass="195562">MTTALSQQLAAIAQNSTQQLDLKAQKHRHSKSLLFPHWEASRQSFDHLYHLCVGEGGFEDLCTLDARFRQYGSNLFAGDSVNLERESLTKAENERVDDLVRSFLQLVQARLQLLPALRAVEWIVRRWRVHEHAPLDLLLAFLPYHGSDVFATALSLVSNKTLPADLGFLRPYIGTGHLVPRHAIVAAVSKTPSLLTTLSRWIMDAAGRGYAGANVIGFWTGVGAQGLAAQLDVANSSRISVRQERTEQVLVRILPFIEDALQISKSKQNDELYCGALLLVTILGTKAQLSTAAVRALMAAVANSWSENTQEEALSCLAILASGLDGGATVPIAVARTLCESGQTARTMRGLQEKGQNLASLAFALTSALVKHTSKKDDRQASTMAFIKEVFTENILTPQSQQIISHALTEKGLVASDVPLLTSLESELAHSEQSQEVHQAVDEGDAMDLDELPVAAKELNETDVQQLITRLQHLSAEVISFLDPALDLAYFTSYAVAFNEVAQSETALAAFLDMSAFQKDQSTEGPLRLISFLTRVSCSAAFTAQARANALSCLANLILDYSAQQHKETLDFQTLLPYLVVYLSDASQEVRQHAARLAGILLSCYRVGSASKGKVPSNAIVMGKYALHGNKEQQAPQLSSQDAFTFFNSALIPIMEDCVLDSAFVIRHLQAVLNGDDSQRPLKTALRSCVCSFLALQAALTPSLKAKAQSLEVLRGVGKAASDARKNILAPQLRLWVSKSGDTLIGQDQASQSQLRHVDDVFIRSISHRSAEEVGLLKQVAVREIGARDHLSTLAFGHLGRLFKSMKEGTQTALLDFLMSLVIDETKEELVRAEALETIRGVPLSADLLVHLLEQALSSTQSLETESQPSAKRRRTSSGHSSGESYRNTAALKTVTVFMAHVLELTESSKEGKDIRLIRPLFQLVSEVRKLMDVSGSELTYNTHLLLTTINAVISSILSSTNVAANGAVDENNLRPDLVVDLIRNTSSPVIHTSALQLMSSLASWKPDIVLHSVMPLFTFATNSVMIRSDELSGSVGEDAVETIIGALASSLRKKKAVSVLEGASELLLSFVAAWEHIPLHRREPLFSKLAETLGTNDVLGGLIAALMGRYHATAHHSSKVVQFTVEILSRFDLGTQVAALCQYLGLISDLVSGTETNLPKRVSAALLGLDDNATADQLYHKTTTTLEGLTKVLNVHTDLESRLNKAFKKNNESTAGARKSFSDLMEQALALSTSRMQGSKANITDQAESLVVALTAPLPTQYFLEVAEQLSAKGTSAMHQALIAMLGQRAGAAKPHNANAAVFMNQGLGFCSKWLAVNAQQSTDVETRRAAVSIIDTISEKFGKADLERTTEAARVVAGSQALASADTNLRLLSMLTLATLVEVLGEASMPILPEVTSIVLGYLEDNSKSDVGDDLRVGVCRAAIAFMSATLDNLPWLTGQRTVEKAMTLAVQMSSEIDNAGDFFSLVAKRVDPAVCFGALNNVLTECKNVEAFTTVMETFIVAVKHHPKKVITTNAQRVLPILLSAFDAPRLSLLRREEAPAETSDLANQAAMDVVLKLNDTTFRPFFIRLVEWAKESNVDLVVVREQSVYSFATVLSEQLRSLVTGYASYLVESISQELEGLRGSLSTKDATQTKPQEAKLLSLLLQYLTSSFTHDADNWWANPSHFSAISSPLLALIGTAKPLSVAADSNNDLIDRIVSTTIAFASASSMEQVREISQVLLTHIRSGDAAIRLAAVRIQAGITERYEEDWLELLPESLPAISELLEDDDEKVERETLKWVKIIEEVTGESVSGMLG</sequence>
<dbReference type="GO" id="GO:0030515">
    <property type="term" value="F:snoRNA binding"/>
    <property type="evidence" value="ECO:0007669"/>
    <property type="project" value="TreeGrafter"/>
</dbReference>
<organism evidence="13 14">
    <name type="scientific">Polychaeton citri CBS 116435</name>
    <dbReference type="NCBI Taxonomy" id="1314669"/>
    <lineage>
        <taxon>Eukaryota</taxon>
        <taxon>Fungi</taxon>
        <taxon>Dikarya</taxon>
        <taxon>Ascomycota</taxon>
        <taxon>Pezizomycotina</taxon>
        <taxon>Dothideomycetes</taxon>
        <taxon>Dothideomycetidae</taxon>
        <taxon>Capnodiales</taxon>
        <taxon>Capnodiaceae</taxon>
        <taxon>Polychaeton</taxon>
    </lineage>
</organism>
<evidence type="ECO:0000256" key="5">
    <source>
        <dbReference type="ARBA" id="ARBA00022517"/>
    </source>
</evidence>
<dbReference type="InterPro" id="IPR056473">
    <property type="entry name" value="HEAT_Utp10/HEAT1"/>
</dbReference>
<evidence type="ECO:0000256" key="11">
    <source>
        <dbReference type="SAM" id="MobiDB-lite"/>
    </source>
</evidence>
<keyword evidence="7 10" id="KW-0539">Nucleus</keyword>
<comment type="caution">
    <text evidence="13">The sequence shown here is derived from an EMBL/GenBank/DDBJ whole genome shotgun (WGS) entry which is preliminary data.</text>
</comment>
<evidence type="ECO:0000256" key="8">
    <source>
        <dbReference type="ARBA" id="ARBA00023274"/>
    </source>
</evidence>
<dbReference type="InterPro" id="IPR012954">
    <property type="entry name" value="BP28_C_dom"/>
</dbReference>
<comment type="function">
    <text evidence="9">Involved in nucleolar processing of pre-18S ribosomal RNA. Involved in ribosome biosynthesis.</text>
</comment>
<name>A0A9P4US10_9PEZI</name>
<evidence type="ECO:0000256" key="6">
    <source>
        <dbReference type="ARBA" id="ARBA00022552"/>
    </source>
</evidence>
<evidence type="ECO:0000256" key="1">
    <source>
        <dbReference type="ARBA" id="ARBA00004604"/>
    </source>
</evidence>
<dbReference type="Pfam" id="PF12397">
    <property type="entry name" value="U3snoRNP10"/>
    <property type="match status" value="1"/>
</dbReference>
<reference evidence="13" key="1">
    <citation type="journal article" date="2020" name="Stud. Mycol.">
        <title>101 Dothideomycetes genomes: a test case for predicting lifestyles and emergence of pathogens.</title>
        <authorList>
            <person name="Haridas S."/>
            <person name="Albert R."/>
            <person name="Binder M."/>
            <person name="Bloem J."/>
            <person name="Labutti K."/>
            <person name="Salamov A."/>
            <person name="Andreopoulos B."/>
            <person name="Baker S."/>
            <person name="Barry K."/>
            <person name="Bills G."/>
            <person name="Bluhm B."/>
            <person name="Cannon C."/>
            <person name="Castanera R."/>
            <person name="Culley D."/>
            <person name="Daum C."/>
            <person name="Ezra D."/>
            <person name="Gonzalez J."/>
            <person name="Henrissat B."/>
            <person name="Kuo A."/>
            <person name="Liang C."/>
            <person name="Lipzen A."/>
            <person name="Lutzoni F."/>
            <person name="Magnuson J."/>
            <person name="Mondo S."/>
            <person name="Nolan M."/>
            <person name="Ohm R."/>
            <person name="Pangilinan J."/>
            <person name="Park H.-J."/>
            <person name="Ramirez L."/>
            <person name="Alfaro M."/>
            <person name="Sun H."/>
            <person name="Tritt A."/>
            <person name="Yoshinaga Y."/>
            <person name="Zwiers L.-H."/>
            <person name="Turgeon B."/>
            <person name="Goodwin S."/>
            <person name="Spatafora J."/>
            <person name="Crous P."/>
            <person name="Grigoriev I."/>
        </authorList>
    </citation>
    <scope>NUCLEOTIDE SEQUENCE</scope>
    <source>
        <strain evidence="13">CBS 116435</strain>
    </source>
</reference>
<dbReference type="GO" id="GO:0045943">
    <property type="term" value="P:positive regulation of transcription by RNA polymerase I"/>
    <property type="evidence" value="ECO:0007669"/>
    <property type="project" value="TreeGrafter"/>
</dbReference>
<dbReference type="PANTHER" id="PTHR13457:SF1">
    <property type="entry name" value="HEAT REPEAT-CONTAINING PROTEIN 1"/>
    <property type="match status" value="1"/>
</dbReference>
<dbReference type="EMBL" id="MU003765">
    <property type="protein sequence ID" value="KAF2726237.1"/>
    <property type="molecule type" value="Genomic_DNA"/>
</dbReference>
<dbReference type="Gene3D" id="1.25.10.10">
    <property type="entry name" value="Leucine-rich Repeat Variant"/>
    <property type="match status" value="2"/>
</dbReference>
<dbReference type="PANTHER" id="PTHR13457">
    <property type="entry name" value="BAP28"/>
    <property type="match status" value="1"/>
</dbReference>
<comment type="subunit">
    <text evidence="3 10">Component of the ribosomal small subunit (SSU) processome.</text>
</comment>
<dbReference type="GO" id="GO:0030686">
    <property type="term" value="C:90S preribosome"/>
    <property type="evidence" value="ECO:0007669"/>
    <property type="project" value="TreeGrafter"/>
</dbReference>
<keyword evidence="14" id="KW-1185">Reference proteome</keyword>
<comment type="similarity">
    <text evidence="2 10">Belongs to the HEATR1/UTP10 family.</text>
</comment>
<feature type="region of interest" description="Disordered" evidence="11">
    <location>
        <begin position="861"/>
        <end position="885"/>
    </location>
</feature>
<dbReference type="InterPro" id="IPR040191">
    <property type="entry name" value="UTP10"/>
</dbReference>
<evidence type="ECO:0000256" key="2">
    <source>
        <dbReference type="ARBA" id="ARBA00010559"/>
    </source>
</evidence>
<keyword evidence="5 10" id="KW-0690">Ribosome biogenesis</keyword>
<keyword evidence="8 10" id="KW-0687">Ribonucleoprotein</keyword>
<keyword evidence="6 10" id="KW-0698">rRNA processing</keyword>
<gene>
    <name evidence="13" type="ORF">K431DRAFT_214057</name>
</gene>
<evidence type="ECO:0000256" key="4">
    <source>
        <dbReference type="ARBA" id="ARBA00015399"/>
    </source>
</evidence>
<evidence type="ECO:0000256" key="9">
    <source>
        <dbReference type="ARBA" id="ARBA00025076"/>
    </source>
</evidence>
<evidence type="ECO:0000256" key="7">
    <source>
        <dbReference type="ARBA" id="ARBA00023242"/>
    </source>
</evidence>